<dbReference type="PRINTS" id="PR00193">
    <property type="entry name" value="MYOSINHEAVY"/>
</dbReference>
<dbReference type="Pfam" id="PF00612">
    <property type="entry name" value="IQ"/>
    <property type="match status" value="3"/>
</dbReference>
<feature type="region of interest" description="Disordered" evidence="9">
    <location>
        <begin position="879"/>
        <end position="898"/>
    </location>
</feature>
<keyword evidence="13" id="KW-1185">Reference proteome</keyword>
<keyword evidence="7 8" id="KW-0009">Actin-binding</keyword>
<keyword evidence="5 8" id="KW-0518">Myosin</keyword>
<evidence type="ECO:0000259" key="10">
    <source>
        <dbReference type="PROSITE" id="PS51126"/>
    </source>
</evidence>
<dbReference type="InterPro" id="IPR001609">
    <property type="entry name" value="Myosin_head_motor_dom-like"/>
</dbReference>
<feature type="region of interest" description="Disordered" evidence="9">
    <location>
        <begin position="1286"/>
        <end position="1305"/>
    </location>
</feature>
<evidence type="ECO:0000313" key="13">
    <source>
        <dbReference type="Proteomes" id="UP001139887"/>
    </source>
</evidence>
<keyword evidence="4" id="KW-0175">Coiled coil</keyword>
<gene>
    <name evidence="12" type="primary">MYO2_2</name>
    <name evidence="12" type="ORF">IWW36_001397</name>
</gene>
<evidence type="ECO:0000256" key="5">
    <source>
        <dbReference type="ARBA" id="ARBA00023123"/>
    </source>
</evidence>
<accession>A0A9W8I923</accession>
<feature type="compositionally biased region" description="Low complexity" evidence="9">
    <location>
        <begin position="879"/>
        <end position="893"/>
    </location>
</feature>
<dbReference type="Pfam" id="PF01843">
    <property type="entry name" value="DIL"/>
    <property type="match status" value="1"/>
</dbReference>
<dbReference type="SMART" id="SM00015">
    <property type="entry name" value="IQ"/>
    <property type="match status" value="5"/>
</dbReference>
<dbReference type="GO" id="GO:0007015">
    <property type="term" value="P:actin filament organization"/>
    <property type="evidence" value="ECO:0007669"/>
    <property type="project" value="TreeGrafter"/>
</dbReference>
<dbReference type="InterPro" id="IPR036103">
    <property type="entry name" value="MYSc_Myo5"/>
</dbReference>
<dbReference type="GO" id="GO:0016459">
    <property type="term" value="C:myosin complex"/>
    <property type="evidence" value="ECO:0007669"/>
    <property type="project" value="UniProtKB-KW"/>
</dbReference>
<dbReference type="PROSITE" id="PS51126">
    <property type="entry name" value="DILUTE"/>
    <property type="match status" value="1"/>
</dbReference>
<dbReference type="InterPro" id="IPR036961">
    <property type="entry name" value="Kinesin_motor_dom_sf"/>
</dbReference>
<evidence type="ECO:0000256" key="3">
    <source>
        <dbReference type="ARBA" id="ARBA00022840"/>
    </source>
</evidence>
<dbReference type="Pfam" id="PF00063">
    <property type="entry name" value="Myosin_head"/>
    <property type="match status" value="1"/>
</dbReference>
<dbReference type="InterPro" id="IPR000048">
    <property type="entry name" value="IQ_motif_EF-hand-BS"/>
</dbReference>
<evidence type="ECO:0000256" key="8">
    <source>
        <dbReference type="PROSITE-ProRule" id="PRU00782"/>
    </source>
</evidence>
<evidence type="ECO:0000256" key="2">
    <source>
        <dbReference type="ARBA" id="ARBA00022741"/>
    </source>
</evidence>
<evidence type="ECO:0000256" key="7">
    <source>
        <dbReference type="ARBA" id="ARBA00023203"/>
    </source>
</evidence>
<feature type="region of interest" description="Disordered" evidence="9">
    <location>
        <begin position="1389"/>
        <end position="1441"/>
    </location>
</feature>
<comment type="similarity">
    <text evidence="1 8">Belongs to the TRAFAC class myosin-kinesin ATPase superfamily. Myosin family.</text>
</comment>
<keyword evidence="2 8" id="KW-0547">Nucleotide-binding</keyword>
<keyword evidence="6 8" id="KW-0505">Motor protein</keyword>
<name>A0A9W8I923_9FUNG</name>
<dbReference type="Gene3D" id="1.20.58.530">
    <property type="match status" value="1"/>
</dbReference>
<dbReference type="PANTHER" id="PTHR13140">
    <property type="entry name" value="MYOSIN"/>
    <property type="match status" value="1"/>
</dbReference>
<reference evidence="12" key="1">
    <citation type="submission" date="2022-07" db="EMBL/GenBank/DDBJ databases">
        <title>Phylogenomic reconstructions and comparative analyses of Kickxellomycotina fungi.</title>
        <authorList>
            <person name="Reynolds N.K."/>
            <person name="Stajich J.E."/>
            <person name="Barry K."/>
            <person name="Grigoriev I.V."/>
            <person name="Crous P."/>
            <person name="Smith M.E."/>
        </authorList>
    </citation>
    <scope>NUCLEOTIDE SEQUENCE</scope>
    <source>
        <strain evidence="12">NRRL 1566</strain>
    </source>
</reference>
<dbReference type="Gene3D" id="1.20.5.190">
    <property type="match status" value="2"/>
</dbReference>
<dbReference type="FunFam" id="1.10.10.820:FF:000001">
    <property type="entry name" value="Myosin heavy chain"/>
    <property type="match status" value="1"/>
</dbReference>
<feature type="compositionally biased region" description="Basic and acidic residues" evidence="9">
    <location>
        <begin position="1315"/>
        <end position="1332"/>
    </location>
</feature>
<protein>
    <submittedName>
        <fullName evidence="12">Myosin type-2 heavy chain 1</fullName>
    </submittedName>
</protein>
<organism evidence="12 13">
    <name type="scientific">Coemansia brasiliensis</name>
    <dbReference type="NCBI Taxonomy" id="2650707"/>
    <lineage>
        <taxon>Eukaryota</taxon>
        <taxon>Fungi</taxon>
        <taxon>Fungi incertae sedis</taxon>
        <taxon>Zoopagomycota</taxon>
        <taxon>Kickxellomycotina</taxon>
        <taxon>Kickxellomycetes</taxon>
        <taxon>Kickxellales</taxon>
        <taxon>Kickxellaceae</taxon>
        <taxon>Coemansia</taxon>
    </lineage>
</organism>
<proteinExistence type="inferred from homology"/>
<dbReference type="SMART" id="SM01132">
    <property type="entry name" value="DIL"/>
    <property type="match status" value="1"/>
</dbReference>
<dbReference type="GO" id="GO:0016020">
    <property type="term" value="C:membrane"/>
    <property type="evidence" value="ECO:0007669"/>
    <property type="project" value="TreeGrafter"/>
</dbReference>
<dbReference type="Gene3D" id="3.40.850.10">
    <property type="entry name" value="Kinesin motor domain"/>
    <property type="match status" value="1"/>
</dbReference>
<dbReference type="GO" id="GO:0000146">
    <property type="term" value="F:microfilament motor activity"/>
    <property type="evidence" value="ECO:0007669"/>
    <property type="project" value="TreeGrafter"/>
</dbReference>
<dbReference type="PANTHER" id="PTHR13140:SF706">
    <property type="entry name" value="DILUTE CLASS UNCONVENTIONAL MYOSIN, ISOFORM C"/>
    <property type="match status" value="1"/>
</dbReference>
<dbReference type="GO" id="GO:0005524">
    <property type="term" value="F:ATP binding"/>
    <property type="evidence" value="ECO:0007669"/>
    <property type="project" value="UniProtKB-UniRule"/>
</dbReference>
<dbReference type="PROSITE" id="PS51456">
    <property type="entry name" value="MYOSIN_MOTOR"/>
    <property type="match status" value="1"/>
</dbReference>
<evidence type="ECO:0000259" key="11">
    <source>
        <dbReference type="PROSITE" id="PS51456"/>
    </source>
</evidence>
<feature type="compositionally biased region" description="Polar residues" evidence="9">
    <location>
        <begin position="1389"/>
        <end position="1401"/>
    </location>
</feature>
<dbReference type="PROSITE" id="PS50096">
    <property type="entry name" value="IQ"/>
    <property type="match status" value="6"/>
</dbReference>
<evidence type="ECO:0000256" key="1">
    <source>
        <dbReference type="ARBA" id="ARBA00008314"/>
    </source>
</evidence>
<dbReference type="CDD" id="cd01380">
    <property type="entry name" value="MYSc_Myo5"/>
    <property type="match status" value="1"/>
</dbReference>
<feature type="compositionally biased region" description="Low complexity" evidence="9">
    <location>
        <begin position="1402"/>
        <end position="1412"/>
    </location>
</feature>
<dbReference type="SUPFAM" id="SSF52540">
    <property type="entry name" value="P-loop containing nucleoside triphosphate hydrolases"/>
    <property type="match status" value="1"/>
</dbReference>
<dbReference type="InterPro" id="IPR027417">
    <property type="entry name" value="P-loop_NTPase"/>
</dbReference>
<dbReference type="Gene3D" id="1.10.10.820">
    <property type="match status" value="1"/>
</dbReference>
<feature type="domain" description="Dilute" evidence="10">
    <location>
        <begin position="1559"/>
        <end position="1829"/>
    </location>
</feature>
<dbReference type="GO" id="GO:0051015">
    <property type="term" value="F:actin filament binding"/>
    <property type="evidence" value="ECO:0007669"/>
    <property type="project" value="TreeGrafter"/>
</dbReference>
<dbReference type="InterPro" id="IPR002710">
    <property type="entry name" value="Dilute_dom"/>
</dbReference>
<dbReference type="Gene3D" id="1.20.120.720">
    <property type="entry name" value="Myosin VI head, motor domain, U50 subdomain"/>
    <property type="match status" value="1"/>
</dbReference>
<sequence>MVITTFSIAIILYTKKIHHEQLKFSETLTRQLFRDNSPLKSTYKSSMQLPEASKASKRVFIYTPIGCTFDVQLCGFMAGCKRAYRICDQSIQDIKAKSLCNLTLAGSYTRYSLGNKNHSFFAHMCRNLTAFDYDLFVKVDDDVMYDPDQLITDLSGLDFKDERALMGFLHFSRNEQVVWPTGGIYAFTKQALLALCEDSRALSGLKGMYEDVHVGIALSRIRSGPKVNYYNLDDLINMSGDGVPTELKVYAKGTKAFFVDDAEAWVQATLTEKHMDEKAHSVQMKFERDDDADVTYTFSASFDELRSGKKTLPPLCNPPALAGIDDLTSLSHLNEPAVLYNLQERYAMHNIYTYSGIVLVALNPFARVPLYSQDTLEAYAGRMRGELEPHLFAISEDAYQGMVRDRRNQTIVVSGESGAGKTMSAKYIMRYFASAHDGDSQQAGAASPGGSRDVNRAKAQISRVEEQILATNPVLESFGNAKTTRNDNSSRFGKFLEIRFNERHAIEAAFVRTYLLERSRLVYQPATERNYHVFYQLLAGADDQLRSDLHLGPWDSFHYTSQGGTGSVANVDDAAEFAQTSKALHVIGVSAEQQRSIHTLLAALLHIGNIDITATTDRAPAAVSADDAACKYAVELLQIDGTLFTKWLTKRQIVTRSEKIVSTMTRSQALAVRDAVAKFIYAHLFEWIVTTINGALTGGNGDAPAASFIGVLDIYGFEHFEHNSFEQFCINYANEKLQQNFNRHVFKLEQDEYQREQLQNWTFVDFQDNQPCIDLIEGRLGILALLDEECRLQQGSDANFAEKLYKQFAPTPKPTPATPAAFFRKPRFGADSFTVRHYAHDVEYQAEGFVEKNRDTVPDEIQNVLKASRGPLLPALLAPQQKSDQQQSDQQQQPAARLSVRAARKPTLGSVFKHSLVSLMETIAATDSHYIRCIKPNEAKEAWKFDAPMVLAQLRACGVLETIRISCAGYPSRLPIPDFILRYGVLLNDTPRLPSPEEASVDAYRHLAARILEKAFDTQDCCQVGLTKVFFRAGMLALIEKQRVERLNAAATAIQSLVRCYQQRTRFLRQRRAACVLQALVRCALARRRVRMLRDTAAATTIQTQVRTFLARLHYTRQCRAILFVQACVRGKQARACFYALRREQAAMCVQRCVRSFLARARYHRELRLVTRMQALVRQRLAMRLIQKRKEEARSAAHFQKVTYQLEGKLMALTRQLDESQTRVAHLSEELRLAHAQSQQLRDEQAASVAAATAELTARVEQLQIAKDDADRQCADLTQQLADARSELETTRAQASDDKTQQDIQRQKLEQQLQELERELQESREQLADARAQHQKQQLLIHQQQPPLLTPQAADHAASIKRAETTSRWHASAGLSATGYDMADSFTSPTMRAASTASKPPQQQHTQQNLQQRRPHSVDRPRDMPSPSSSTASKRATVGGEEGRTLAKMLSSLGAFGSSSANQQQQQQHASFGNTTIVEEEDEDDAMRYALQNEDEVREMLEHDDRLFSEVLNELIGDLQVPLPNLDAEYSPPDLLFPAHLIGLCVIKMFQYNLARRIDRLLMSTIARIQKKTAAFDSDYTSAFWLSNVFELLSIIKTSMTEHQSASKEYEESERAMNDGMQYLESLLSDIYFGWIKDMQKRFSKLIIPGVVESEALPGFTAGDSGFFNRLMGTGPRESTVKIENVLSFFNHIWRTMEFYYVDQAIMRQIMSELLCIIGVTAFNNIIMRRNFCSWKRGMQIQYNLTRIEEWCKTHSVSDATRNLDRLLQLVKLLQLQKSTEQDIDIMFEVCDLLNPAQIKKLLSIYAVSDYENPIIGPVMNEVTRRAAPTEKTDKMLLDTNDLSEQVLYLTARKVPAIETYIPPEYRMPRIRALVDSQTVIAYDEDEEDQMMMDDVAHMDQYYDEYGDTPPAESAAVTVPAANY</sequence>
<keyword evidence="3 8" id="KW-0067">ATP-binding</keyword>
<feature type="region of interest" description="Disordered" evidence="9">
    <location>
        <begin position="1315"/>
        <end position="1339"/>
    </location>
</feature>
<feature type="domain" description="Myosin motor" evidence="11">
    <location>
        <begin position="322"/>
        <end position="1044"/>
    </location>
</feature>
<evidence type="ECO:0000256" key="6">
    <source>
        <dbReference type="ARBA" id="ARBA00023175"/>
    </source>
</evidence>
<feature type="region of interest" description="Actin-binding" evidence="8">
    <location>
        <begin position="916"/>
        <end position="938"/>
    </location>
</feature>
<dbReference type="Proteomes" id="UP001139887">
    <property type="component" value="Unassembled WGS sequence"/>
</dbReference>
<comment type="caution">
    <text evidence="12">The sequence shown here is derived from an EMBL/GenBank/DDBJ whole genome shotgun (WGS) entry which is preliminary data.</text>
</comment>
<feature type="binding site" evidence="8">
    <location>
        <begin position="415"/>
        <end position="422"/>
    </location>
    <ligand>
        <name>ATP</name>
        <dbReference type="ChEBI" id="CHEBI:30616"/>
    </ligand>
</feature>
<dbReference type="Gene3D" id="6.20.240.20">
    <property type="match status" value="1"/>
</dbReference>
<evidence type="ECO:0000313" key="12">
    <source>
        <dbReference type="EMBL" id="KAJ2851050.1"/>
    </source>
</evidence>
<dbReference type="SMART" id="SM00242">
    <property type="entry name" value="MYSc"/>
    <property type="match status" value="1"/>
</dbReference>
<dbReference type="EMBL" id="JANBUW010000018">
    <property type="protein sequence ID" value="KAJ2851050.1"/>
    <property type="molecule type" value="Genomic_DNA"/>
</dbReference>
<evidence type="ECO:0000256" key="4">
    <source>
        <dbReference type="ARBA" id="ARBA00023054"/>
    </source>
</evidence>
<dbReference type="OrthoDB" id="6108017at2759"/>
<dbReference type="GO" id="GO:0005737">
    <property type="term" value="C:cytoplasm"/>
    <property type="evidence" value="ECO:0007669"/>
    <property type="project" value="TreeGrafter"/>
</dbReference>
<evidence type="ECO:0000256" key="9">
    <source>
        <dbReference type="SAM" id="MobiDB-lite"/>
    </source>
</evidence>